<name>A0A316E4J9_9FLAO</name>
<dbReference type="SUPFAM" id="SSF56645">
    <property type="entry name" value="Acyl-CoA dehydrogenase NM domain-like"/>
    <property type="match status" value="1"/>
</dbReference>
<accession>A0A316E4J9</accession>
<dbReference type="PROSITE" id="PS00073">
    <property type="entry name" value="ACYL_COA_DH_2"/>
    <property type="match status" value="1"/>
</dbReference>
<dbReference type="SUPFAM" id="SSF47203">
    <property type="entry name" value="Acyl-CoA dehydrogenase C-terminal domain-like"/>
    <property type="match status" value="1"/>
</dbReference>
<dbReference type="RefSeq" id="WP_109650433.1">
    <property type="nucleotide sequence ID" value="NZ_JACWLN010000004.1"/>
</dbReference>
<protein>
    <submittedName>
        <fullName evidence="12">Acyl-CoA dehydrogenase family protein</fullName>
    </submittedName>
    <submittedName>
        <fullName evidence="13">Alkylation response protein AidB-like acyl-CoA dehydrogenase</fullName>
    </submittedName>
</protein>
<evidence type="ECO:0000313" key="12">
    <source>
        <dbReference type="EMBL" id="MBD1261125.1"/>
    </source>
</evidence>
<dbReference type="Pfam" id="PF02770">
    <property type="entry name" value="Acyl-CoA_dh_M"/>
    <property type="match status" value="1"/>
</dbReference>
<dbReference type="InterPro" id="IPR009075">
    <property type="entry name" value="AcylCo_DH/oxidase_C"/>
</dbReference>
<comment type="caution">
    <text evidence="13">The sequence shown here is derived from an EMBL/GenBank/DDBJ whole genome shotgun (WGS) entry which is preliminary data.</text>
</comment>
<dbReference type="AlphaFoldDB" id="A0A316E4J9"/>
<feature type="domain" description="Acyl-CoA dehydrogenase/oxidase C-terminal" evidence="8">
    <location>
        <begin position="257"/>
        <end position="419"/>
    </location>
</feature>
<dbReference type="Proteomes" id="UP000651837">
    <property type="component" value="Unassembled WGS sequence"/>
</dbReference>
<dbReference type="InterPro" id="IPR009100">
    <property type="entry name" value="AcylCoA_DH/oxidase_NM_dom_sf"/>
</dbReference>
<evidence type="ECO:0000256" key="5">
    <source>
        <dbReference type="ARBA" id="ARBA00023002"/>
    </source>
</evidence>
<feature type="domain" description="Acyl-CoA dehydrogenase/oxidase N-terminal" evidence="10">
    <location>
        <begin position="33"/>
        <end position="146"/>
    </location>
</feature>
<evidence type="ECO:0000259" key="9">
    <source>
        <dbReference type="Pfam" id="PF02770"/>
    </source>
</evidence>
<dbReference type="FunFam" id="2.40.110.10:FF:000006">
    <property type="entry name" value="very long-chain specific acyl-CoA dehydrogenase, mitochondrial"/>
    <property type="match status" value="1"/>
</dbReference>
<dbReference type="FunFam" id="1.10.540.10:FF:000001">
    <property type="entry name" value="Very long-chain-specific acyl-CoA dehydrogenase, mitochondrial"/>
    <property type="match status" value="1"/>
</dbReference>
<dbReference type="InterPro" id="IPR006091">
    <property type="entry name" value="Acyl-CoA_Oxase/DH_mid-dom"/>
</dbReference>
<evidence type="ECO:0000313" key="15">
    <source>
        <dbReference type="Proteomes" id="UP000651837"/>
    </source>
</evidence>
<dbReference type="GO" id="GO:0050660">
    <property type="term" value="F:flavin adenine dinucleotide binding"/>
    <property type="evidence" value="ECO:0007669"/>
    <property type="project" value="InterPro"/>
</dbReference>
<sequence>MSTETKSEDLLRGGQFLVKETQCEDVFTLEDLSEEQRMMRDSTKEFVDRELWAHWERFEKKDYAYTEECMRKAGELGLLSIAVPEAYGGMGMGFVSTMLVCDYISGATGSFSTAFGAHTGIGTMPITLYGTEEQKQKYVPKLASGEWFGAYCLTEPGAGSDANSGKTKAVLSEDGKYYSITGQKMWISNAGFCNMFIVFARIEDDKYITGFIVENDPENGISLGDEEKKLGIHSSSTRQVFFNETKVPVENMLSERGNGFKIAMNALNVGRIKLAAACLDAQRRIIGESVKYANERKQFNTPIINFGAIKAKIAEMAANTYASESASYRAAKNIEDRIAMREAAGNTHQEAELKGVEEYAIECSILKVAVSEHVQSTTDEGIQIFGGMGFSADAPMEKAWRDARIARIYEGTNEINRMLAVGMLVKKAMKGHVDLLGPATKVGEELMGIPSFDTPDFSTLFAEEKDMIAKMKKVFLMVAGSAVQKYGTELENHQQLMMSAADILIQIYMAESTILRTEKNAKRFGEEAQSIQIAMSRLYLYNSVEIAISKGKEAIISFAEGDEQRMMLMGLKRFTKYTNNPNVVALRTQIADRIAADNGYTFD</sequence>
<feature type="domain" description="Acyl-CoA dehydrogenase-like C-terminal" evidence="11">
    <location>
        <begin position="470"/>
        <end position="573"/>
    </location>
</feature>
<comment type="cofactor">
    <cofactor evidence="1 7">
        <name>FAD</name>
        <dbReference type="ChEBI" id="CHEBI:57692"/>
    </cofactor>
</comment>
<keyword evidence="3 7" id="KW-0285">Flavoprotein</keyword>
<evidence type="ECO:0000256" key="7">
    <source>
        <dbReference type="RuleBase" id="RU362125"/>
    </source>
</evidence>
<dbReference type="Proteomes" id="UP000245667">
    <property type="component" value="Unassembled WGS sequence"/>
</dbReference>
<dbReference type="InterPro" id="IPR046373">
    <property type="entry name" value="Acyl-CoA_Oxase/DH_mid-dom_sf"/>
</dbReference>
<evidence type="ECO:0000256" key="3">
    <source>
        <dbReference type="ARBA" id="ARBA00022630"/>
    </source>
</evidence>
<dbReference type="Gene3D" id="1.10.540.10">
    <property type="entry name" value="Acyl-CoA dehydrogenase/oxidase, N-terminal domain"/>
    <property type="match status" value="1"/>
</dbReference>
<organism evidence="13 14">
    <name type="scientific">Maribacter polysiphoniae</name>
    <dbReference type="NCBI Taxonomy" id="429344"/>
    <lineage>
        <taxon>Bacteria</taxon>
        <taxon>Pseudomonadati</taxon>
        <taxon>Bacteroidota</taxon>
        <taxon>Flavobacteriia</taxon>
        <taxon>Flavobacteriales</taxon>
        <taxon>Flavobacteriaceae</taxon>
        <taxon>Maribacter</taxon>
    </lineage>
</organism>
<keyword evidence="4 7" id="KW-0274">FAD</keyword>
<evidence type="ECO:0000256" key="6">
    <source>
        <dbReference type="ARBA" id="ARBA00052546"/>
    </source>
</evidence>
<dbReference type="PROSITE" id="PS00072">
    <property type="entry name" value="ACYL_COA_DH_1"/>
    <property type="match status" value="1"/>
</dbReference>
<proteinExistence type="inferred from homology"/>
<gene>
    <name evidence="12" type="ORF">HZY62_11035</name>
    <name evidence="13" type="ORF">LX92_02200</name>
</gene>
<comment type="similarity">
    <text evidence="2 7">Belongs to the acyl-CoA dehydrogenase family.</text>
</comment>
<dbReference type="Gene3D" id="1.20.140.10">
    <property type="entry name" value="Butyryl-CoA Dehydrogenase, subunit A, domain 3"/>
    <property type="match status" value="2"/>
</dbReference>
<dbReference type="Pfam" id="PF00441">
    <property type="entry name" value="Acyl-CoA_dh_1"/>
    <property type="match status" value="1"/>
</dbReference>
<dbReference type="InterPro" id="IPR037069">
    <property type="entry name" value="AcylCoA_DH/ox_N_sf"/>
</dbReference>
<dbReference type="PANTHER" id="PTHR43884">
    <property type="entry name" value="ACYL-COA DEHYDROGENASE"/>
    <property type="match status" value="1"/>
</dbReference>
<evidence type="ECO:0000313" key="14">
    <source>
        <dbReference type="Proteomes" id="UP000245667"/>
    </source>
</evidence>
<keyword evidence="5 7" id="KW-0560">Oxidoreductase</keyword>
<evidence type="ECO:0000259" key="11">
    <source>
        <dbReference type="Pfam" id="PF21263"/>
    </source>
</evidence>
<evidence type="ECO:0000256" key="1">
    <source>
        <dbReference type="ARBA" id="ARBA00001974"/>
    </source>
</evidence>
<keyword evidence="15" id="KW-1185">Reference proteome</keyword>
<evidence type="ECO:0000259" key="8">
    <source>
        <dbReference type="Pfam" id="PF00441"/>
    </source>
</evidence>
<evidence type="ECO:0000256" key="2">
    <source>
        <dbReference type="ARBA" id="ARBA00009347"/>
    </source>
</evidence>
<dbReference type="InterPro" id="IPR036250">
    <property type="entry name" value="AcylCo_DH-like_C"/>
</dbReference>
<evidence type="ECO:0000256" key="4">
    <source>
        <dbReference type="ARBA" id="ARBA00022827"/>
    </source>
</evidence>
<dbReference type="PANTHER" id="PTHR43884:SF12">
    <property type="entry name" value="ISOVALERYL-COA DEHYDROGENASE, MITOCHONDRIAL-RELATED"/>
    <property type="match status" value="1"/>
</dbReference>
<dbReference type="FunFam" id="1.20.140.10:FF:000019">
    <property type="entry name" value="Acyl-CoA dehydrogenase"/>
    <property type="match status" value="1"/>
</dbReference>
<dbReference type="OrthoDB" id="9802867at2"/>
<dbReference type="Pfam" id="PF02771">
    <property type="entry name" value="Acyl-CoA_dh_N"/>
    <property type="match status" value="1"/>
</dbReference>
<dbReference type="EMBL" id="JACWLN010000004">
    <property type="protein sequence ID" value="MBD1261125.1"/>
    <property type="molecule type" value="Genomic_DNA"/>
</dbReference>
<dbReference type="Gene3D" id="2.40.110.10">
    <property type="entry name" value="Butyryl-CoA Dehydrogenase, subunit A, domain 2"/>
    <property type="match status" value="1"/>
</dbReference>
<dbReference type="InterPro" id="IPR013786">
    <property type="entry name" value="AcylCoA_DH/ox_N"/>
</dbReference>
<dbReference type="GO" id="GO:0003995">
    <property type="term" value="F:acyl-CoA dehydrogenase activity"/>
    <property type="evidence" value="ECO:0007669"/>
    <property type="project" value="InterPro"/>
</dbReference>
<dbReference type="Pfam" id="PF21263">
    <property type="entry name" value="Acyl-CoA-dh_C"/>
    <property type="match status" value="1"/>
</dbReference>
<evidence type="ECO:0000313" key="13">
    <source>
        <dbReference type="EMBL" id="PWK23633.1"/>
    </source>
</evidence>
<comment type="catalytic activity">
    <reaction evidence="6">
        <text>a 2,3-saturated acyl-CoA + A = a 2,3-dehydroacyl-CoA + AH2</text>
        <dbReference type="Rhea" id="RHEA:48608"/>
        <dbReference type="ChEBI" id="CHEBI:13193"/>
        <dbReference type="ChEBI" id="CHEBI:17499"/>
        <dbReference type="ChEBI" id="CHEBI:60015"/>
        <dbReference type="ChEBI" id="CHEBI:65111"/>
    </reaction>
</comment>
<reference evidence="12 15" key="2">
    <citation type="submission" date="2020-07" db="EMBL/GenBank/DDBJ databases">
        <title>The draft genome sequence of Maribacter polysiphoniae KCTC 22021.</title>
        <authorList>
            <person name="Mu L."/>
        </authorList>
    </citation>
    <scope>NUCLEOTIDE SEQUENCE [LARGE SCALE GENOMIC DNA]</scope>
    <source>
        <strain evidence="12 15">KCTC 22021</strain>
    </source>
</reference>
<dbReference type="InterPro" id="IPR049426">
    <property type="entry name" value="Acyl-CoA-dh-like_C"/>
</dbReference>
<dbReference type="InterPro" id="IPR006089">
    <property type="entry name" value="Acyl-CoA_DH_CS"/>
</dbReference>
<dbReference type="EMBL" id="QGGQ01000004">
    <property type="protein sequence ID" value="PWK23633.1"/>
    <property type="molecule type" value="Genomic_DNA"/>
</dbReference>
<feature type="domain" description="Acyl-CoA oxidase/dehydrogenase middle" evidence="9">
    <location>
        <begin position="150"/>
        <end position="243"/>
    </location>
</feature>
<reference evidence="13 14" key="1">
    <citation type="submission" date="2018-05" db="EMBL/GenBank/DDBJ databases">
        <title>Genomic Encyclopedia of Archaeal and Bacterial Type Strains, Phase II (KMG-II): from individual species to whole genera.</title>
        <authorList>
            <person name="Goeker M."/>
        </authorList>
    </citation>
    <scope>NUCLEOTIDE SEQUENCE [LARGE SCALE GENOMIC DNA]</scope>
    <source>
        <strain evidence="13 14">DSM 23514</strain>
    </source>
</reference>
<evidence type="ECO:0000259" key="10">
    <source>
        <dbReference type="Pfam" id="PF02771"/>
    </source>
</evidence>